<dbReference type="Proteomes" id="UP001055156">
    <property type="component" value="Unassembled WGS sequence"/>
</dbReference>
<reference evidence="1" key="2">
    <citation type="submission" date="2021-08" db="EMBL/GenBank/DDBJ databases">
        <authorList>
            <person name="Tani A."/>
            <person name="Ola A."/>
            <person name="Ogura Y."/>
            <person name="Katsura K."/>
            <person name="Hayashi T."/>
        </authorList>
    </citation>
    <scope>NUCLEOTIDE SEQUENCE</scope>
    <source>
        <strain evidence="1">NBRC 15689</strain>
    </source>
</reference>
<accession>A0ABQ4TH35</accession>
<organism evidence="1 2">
    <name type="scientific">Methylobacterium organophilum</name>
    <dbReference type="NCBI Taxonomy" id="410"/>
    <lineage>
        <taxon>Bacteria</taxon>
        <taxon>Pseudomonadati</taxon>
        <taxon>Pseudomonadota</taxon>
        <taxon>Alphaproteobacteria</taxon>
        <taxon>Hyphomicrobiales</taxon>
        <taxon>Methylobacteriaceae</taxon>
        <taxon>Methylobacterium</taxon>
    </lineage>
</organism>
<proteinExistence type="predicted"/>
<evidence type="ECO:0000313" key="2">
    <source>
        <dbReference type="Proteomes" id="UP001055156"/>
    </source>
</evidence>
<evidence type="ECO:0000313" key="1">
    <source>
        <dbReference type="EMBL" id="GJE29766.1"/>
    </source>
</evidence>
<keyword evidence="2" id="KW-1185">Reference proteome</keyword>
<protein>
    <submittedName>
        <fullName evidence="1">Uncharacterized protein</fullName>
    </submittedName>
</protein>
<dbReference type="EMBL" id="BPQV01000020">
    <property type="protein sequence ID" value="GJE29766.1"/>
    <property type="molecule type" value="Genomic_DNA"/>
</dbReference>
<sequence length="29" mass="2973">MLAAFVITVCFSAAGLAWVAGRILTGEGF</sequence>
<gene>
    <name evidence="1" type="ORF">LKMONMHP_4652</name>
</gene>
<reference evidence="1" key="1">
    <citation type="journal article" date="2021" name="Front. Microbiol.">
        <title>Comprehensive Comparative Genomics and Phenotyping of Methylobacterium Species.</title>
        <authorList>
            <person name="Alessa O."/>
            <person name="Ogura Y."/>
            <person name="Fujitani Y."/>
            <person name="Takami H."/>
            <person name="Hayashi T."/>
            <person name="Sahin N."/>
            <person name="Tani A."/>
        </authorList>
    </citation>
    <scope>NUCLEOTIDE SEQUENCE</scope>
    <source>
        <strain evidence="1">NBRC 15689</strain>
    </source>
</reference>
<name>A0ABQ4TH35_METOR</name>
<comment type="caution">
    <text evidence="1">The sequence shown here is derived from an EMBL/GenBank/DDBJ whole genome shotgun (WGS) entry which is preliminary data.</text>
</comment>